<gene>
    <name evidence="2" type="ORF">BAMA_03045</name>
</gene>
<name>A0A073JWU8_9BACI</name>
<organism evidence="2 3">
    <name type="scientific">Bacillus manliponensis</name>
    <dbReference type="NCBI Taxonomy" id="574376"/>
    <lineage>
        <taxon>Bacteria</taxon>
        <taxon>Bacillati</taxon>
        <taxon>Bacillota</taxon>
        <taxon>Bacilli</taxon>
        <taxon>Bacillales</taxon>
        <taxon>Bacillaceae</taxon>
        <taxon>Bacillus</taxon>
        <taxon>Bacillus cereus group</taxon>
    </lineage>
</organism>
<dbReference type="EMBL" id="JOTN01000011">
    <property type="protein sequence ID" value="KEK18770.1"/>
    <property type="molecule type" value="Genomic_DNA"/>
</dbReference>
<dbReference type="STRING" id="574376.BAMA_03045"/>
<evidence type="ECO:0000256" key="1">
    <source>
        <dbReference type="SAM" id="Coils"/>
    </source>
</evidence>
<protein>
    <submittedName>
        <fullName evidence="2">Uncharacterized protein</fullName>
    </submittedName>
</protein>
<dbReference type="OrthoDB" id="2888668at2"/>
<keyword evidence="3" id="KW-1185">Reference proteome</keyword>
<proteinExistence type="predicted"/>
<evidence type="ECO:0000313" key="2">
    <source>
        <dbReference type="EMBL" id="KEK18770.1"/>
    </source>
</evidence>
<dbReference type="eggNOG" id="ENOG50324WV">
    <property type="taxonomic scope" value="Bacteria"/>
</dbReference>
<accession>A0A073JWU8</accession>
<comment type="caution">
    <text evidence="2">The sequence shown here is derived from an EMBL/GenBank/DDBJ whole genome shotgun (WGS) entry which is preliminary data.</text>
</comment>
<evidence type="ECO:0000313" key="3">
    <source>
        <dbReference type="Proteomes" id="UP000027822"/>
    </source>
</evidence>
<feature type="coiled-coil region" evidence="1">
    <location>
        <begin position="50"/>
        <end position="98"/>
    </location>
</feature>
<dbReference type="AlphaFoldDB" id="A0A073JWU8"/>
<dbReference type="RefSeq" id="WP_034639925.1">
    <property type="nucleotide sequence ID" value="NZ_CBCSJC010000012.1"/>
</dbReference>
<sequence>MYPYNLYNYYDSQLQYEPQPYYPLQIDHQQYNQPEHYDPNRQFGIPGFPGRELERRVNELERRVNQLNREVNQLQQIAERHSRRLNRLNQRLRAVENKLSLPFTALEDGF</sequence>
<dbReference type="Proteomes" id="UP000027822">
    <property type="component" value="Unassembled WGS sequence"/>
</dbReference>
<keyword evidence="1" id="KW-0175">Coiled coil</keyword>
<reference evidence="2 3" key="1">
    <citation type="submission" date="2014-06" db="EMBL/GenBank/DDBJ databases">
        <title>Draft genome sequence of Bacillus manliponensis JCM 15802 (MCCC 1A00708).</title>
        <authorList>
            <person name="Lai Q."/>
            <person name="Liu Y."/>
            <person name="Shao Z."/>
        </authorList>
    </citation>
    <scope>NUCLEOTIDE SEQUENCE [LARGE SCALE GENOMIC DNA]</scope>
    <source>
        <strain evidence="2 3">JCM 15802</strain>
    </source>
</reference>